<dbReference type="GO" id="GO:0008422">
    <property type="term" value="F:beta-glucosidase activity"/>
    <property type="evidence" value="ECO:0007669"/>
    <property type="project" value="TreeGrafter"/>
</dbReference>
<dbReference type="InterPro" id="IPR050386">
    <property type="entry name" value="Glycosyl_hydrolase_5"/>
</dbReference>
<gene>
    <name evidence="6" type="ORF">METZ01_LOCUS179471</name>
</gene>
<evidence type="ECO:0000259" key="5">
    <source>
        <dbReference type="Pfam" id="PF00150"/>
    </source>
</evidence>
<accession>A0A382CMT6</accession>
<keyword evidence="1" id="KW-0378">Hydrolase</keyword>
<sequence length="383" mass="43784">MTQDFTEQNRSLTLGRGVNTDFTATEVNKVAYDKGFYSALLAAGFDSVRFFIRQGWSPEFYRPAVEDALELGLAAVVVPFSMYCWGKESFVEWWGEVAEYYRDHPAELVFEAINEPKMAGHPDGEEAETMEWYSACIQEIRRSNPTRLLAVGGPHFNGVRLLTDYVTPKYLSYTLDDGTGFADDPNIWGVFHCYQPKGFTHGSVDQDINKDHPGWKEEILADLEEADAWSKKHNKRIYLSEWGTRINHEVRHVEEYTAFMVPELARRNIEWSYYCGVFNNAWPYGLYNSEWGFRGVEGVVRNLTGKEPPAEVPPTNQIVNPDFQLDLADWNSSEYAIMGTADGQGADGTRAIRVHVPFVHAPDVGREMTSSLYQQYESDWLFR</sequence>
<name>A0A382CMT6_9ZZZZ</name>
<feature type="non-terminal residue" evidence="6">
    <location>
        <position position="383"/>
    </location>
</feature>
<dbReference type="GO" id="GO:0009986">
    <property type="term" value="C:cell surface"/>
    <property type="evidence" value="ECO:0007669"/>
    <property type="project" value="TreeGrafter"/>
</dbReference>
<evidence type="ECO:0000256" key="4">
    <source>
        <dbReference type="ARBA" id="ARBA00023326"/>
    </source>
</evidence>
<evidence type="ECO:0000313" key="6">
    <source>
        <dbReference type="EMBL" id="SVB26617.1"/>
    </source>
</evidence>
<reference evidence="6" key="1">
    <citation type="submission" date="2018-05" db="EMBL/GenBank/DDBJ databases">
        <authorList>
            <person name="Lanie J.A."/>
            <person name="Ng W.-L."/>
            <person name="Kazmierczak K.M."/>
            <person name="Andrzejewski T.M."/>
            <person name="Davidsen T.M."/>
            <person name="Wayne K.J."/>
            <person name="Tettelin H."/>
            <person name="Glass J.I."/>
            <person name="Rusch D."/>
            <person name="Podicherti R."/>
            <person name="Tsui H.-C.T."/>
            <person name="Winkler M.E."/>
        </authorList>
    </citation>
    <scope>NUCLEOTIDE SEQUENCE</scope>
</reference>
<evidence type="ECO:0000256" key="3">
    <source>
        <dbReference type="ARBA" id="ARBA00023295"/>
    </source>
</evidence>
<keyword evidence="4" id="KW-0624">Polysaccharide degradation</keyword>
<dbReference type="Pfam" id="PF00150">
    <property type="entry name" value="Cellulase"/>
    <property type="match status" value="1"/>
</dbReference>
<protein>
    <recommendedName>
        <fullName evidence="5">Glycoside hydrolase family 5 domain-containing protein</fullName>
    </recommendedName>
</protein>
<dbReference type="InterPro" id="IPR017853">
    <property type="entry name" value="GH"/>
</dbReference>
<dbReference type="AlphaFoldDB" id="A0A382CMT6"/>
<dbReference type="GO" id="GO:0009251">
    <property type="term" value="P:glucan catabolic process"/>
    <property type="evidence" value="ECO:0007669"/>
    <property type="project" value="TreeGrafter"/>
</dbReference>
<evidence type="ECO:0000256" key="2">
    <source>
        <dbReference type="ARBA" id="ARBA00023277"/>
    </source>
</evidence>
<proteinExistence type="predicted"/>
<dbReference type="GO" id="GO:0005576">
    <property type="term" value="C:extracellular region"/>
    <property type="evidence" value="ECO:0007669"/>
    <property type="project" value="TreeGrafter"/>
</dbReference>
<dbReference type="SUPFAM" id="SSF51445">
    <property type="entry name" value="(Trans)glycosidases"/>
    <property type="match status" value="1"/>
</dbReference>
<dbReference type="Gene3D" id="3.20.20.80">
    <property type="entry name" value="Glycosidases"/>
    <property type="match status" value="1"/>
</dbReference>
<feature type="domain" description="Glycoside hydrolase family 5" evidence="5">
    <location>
        <begin position="87"/>
        <end position="275"/>
    </location>
</feature>
<dbReference type="InterPro" id="IPR001547">
    <property type="entry name" value="Glyco_hydro_5"/>
</dbReference>
<keyword evidence="2" id="KW-0119">Carbohydrate metabolism</keyword>
<dbReference type="EMBL" id="UINC01034968">
    <property type="protein sequence ID" value="SVB26617.1"/>
    <property type="molecule type" value="Genomic_DNA"/>
</dbReference>
<organism evidence="6">
    <name type="scientific">marine metagenome</name>
    <dbReference type="NCBI Taxonomy" id="408172"/>
    <lineage>
        <taxon>unclassified sequences</taxon>
        <taxon>metagenomes</taxon>
        <taxon>ecological metagenomes</taxon>
    </lineage>
</organism>
<evidence type="ECO:0000256" key="1">
    <source>
        <dbReference type="ARBA" id="ARBA00022801"/>
    </source>
</evidence>
<keyword evidence="3" id="KW-0326">Glycosidase</keyword>
<dbReference type="PANTHER" id="PTHR31297:SF41">
    <property type="entry name" value="ENDOGLUCANASE, PUTATIVE (AFU_ORTHOLOGUE AFUA_5G01830)-RELATED"/>
    <property type="match status" value="1"/>
</dbReference>
<dbReference type="PANTHER" id="PTHR31297">
    <property type="entry name" value="GLUCAN ENDO-1,6-BETA-GLUCOSIDASE B"/>
    <property type="match status" value="1"/>
</dbReference>